<comment type="caution">
    <text evidence="1">The sequence shown here is derived from an EMBL/GenBank/DDBJ whole genome shotgun (WGS) entry which is preliminary data.</text>
</comment>
<dbReference type="Proteomes" id="UP000265520">
    <property type="component" value="Unassembled WGS sequence"/>
</dbReference>
<name>A0A392U7Q7_9FABA</name>
<dbReference type="AlphaFoldDB" id="A0A392U7Q7"/>
<feature type="non-terminal residue" evidence="1">
    <location>
        <position position="1"/>
    </location>
</feature>
<evidence type="ECO:0000313" key="1">
    <source>
        <dbReference type="EMBL" id="MCI69422.1"/>
    </source>
</evidence>
<proteinExistence type="predicted"/>
<dbReference type="EMBL" id="LXQA010755699">
    <property type="protein sequence ID" value="MCI69422.1"/>
    <property type="molecule type" value="Genomic_DNA"/>
</dbReference>
<organism evidence="1 2">
    <name type="scientific">Trifolium medium</name>
    <dbReference type="NCBI Taxonomy" id="97028"/>
    <lineage>
        <taxon>Eukaryota</taxon>
        <taxon>Viridiplantae</taxon>
        <taxon>Streptophyta</taxon>
        <taxon>Embryophyta</taxon>
        <taxon>Tracheophyta</taxon>
        <taxon>Spermatophyta</taxon>
        <taxon>Magnoliopsida</taxon>
        <taxon>eudicotyledons</taxon>
        <taxon>Gunneridae</taxon>
        <taxon>Pentapetalae</taxon>
        <taxon>rosids</taxon>
        <taxon>fabids</taxon>
        <taxon>Fabales</taxon>
        <taxon>Fabaceae</taxon>
        <taxon>Papilionoideae</taxon>
        <taxon>50 kb inversion clade</taxon>
        <taxon>NPAAA clade</taxon>
        <taxon>Hologalegina</taxon>
        <taxon>IRL clade</taxon>
        <taxon>Trifolieae</taxon>
        <taxon>Trifolium</taxon>
    </lineage>
</organism>
<evidence type="ECO:0000313" key="2">
    <source>
        <dbReference type="Proteomes" id="UP000265520"/>
    </source>
</evidence>
<sequence length="71" mass="8272">PKRLEVEEAEEEAQARHEPFRNLFEGQVEPVVFSGGSSDKSVLTEYEDYIARCIYERYVRAPLSIEPIWVL</sequence>
<protein>
    <submittedName>
        <fullName evidence="1">Uncharacterized protein</fullName>
    </submittedName>
</protein>
<reference evidence="1 2" key="1">
    <citation type="journal article" date="2018" name="Front. Plant Sci.">
        <title>Red Clover (Trifolium pratense) and Zigzag Clover (T. medium) - A Picture of Genomic Similarities and Differences.</title>
        <authorList>
            <person name="Dluhosova J."/>
            <person name="Istvanek J."/>
            <person name="Nedelnik J."/>
            <person name="Repkova J."/>
        </authorList>
    </citation>
    <scope>NUCLEOTIDE SEQUENCE [LARGE SCALE GENOMIC DNA]</scope>
    <source>
        <strain evidence="2">cv. 10/8</strain>
        <tissue evidence="1">Leaf</tissue>
    </source>
</reference>
<keyword evidence="2" id="KW-1185">Reference proteome</keyword>
<accession>A0A392U7Q7</accession>